<dbReference type="EnsemblPlants" id="KQK15063">
    <property type="protein sequence ID" value="KQK15063"/>
    <property type="gene ID" value="BRADI_1g20395v3"/>
</dbReference>
<name>A0A0Q3GVS6_BRADI</name>
<dbReference type="Proteomes" id="UP000008810">
    <property type="component" value="Chromosome 1"/>
</dbReference>
<feature type="region of interest" description="Disordered" evidence="1">
    <location>
        <begin position="78"/>
        <end position="103"/>
    </location>
</feature>
<reference evidence="3" key="2">
    <citation type="submission" date="2017-06" db="EMBL/GenBank/DDBJ databases">
        <title>WGS assembly of Brachypodium distachyon.</title>
        <authorList>
            <consortium name="The International Brachypodium Initiative"/>
            <person name="Lucas S."/>
            <person name="Harmon-Smith M."/>
            <person name="Lail K."/>
            <person name="Tice H."/>
            <person name="Grimwood J."/>
            <person name="Bruce D."/>
            <person name="Barry K."/>
            <person name="Shu S."/>
            <person name="Lindquist E."/>
            <person name="Wang M."/>
            <person name="Pitluck S."/>
            <person name="Vogel J.P."/>
            <person name="Garvin D.F."/>
            <person name="Mockler T.C."/>
            <person name="Schmutz J."/>
            <person name="Rokhsar D."/>
            <person name="Bevan M.W."/>
        </authorList>
    </citation>
    <scope>NUCLEOTIDE SEQUENCE</scope>
    <source>
        <strain evidence="3">Bd21</strain>
    </source>
</reference>
<dbReference type="Gramene" id="KQK15063">
    <property type="protein sequence ID" value="KQK15063"/>
    <property type="gene ID" value="BRADI_1g20395v3"/>
</dbReference>
<dbReference type="EMBL" id="CM000880">
    <property type="protein sequence ID" value="KQK15063.1"/>
    <property type="molecule type" value="Genomic_DNA"/>
</dbReference>
<feature type="chain" id="PRO_5036297512" description="Knottin scorpion toxin-like domain-containing protein" evidence="2">
    <location>
        <begin position="23"/>
        <end position="103"/>
    </location>
</feature>
<dbReference type="AlphaFoldDB" id="A0A0Q3GVS6"/>
<dbReference type="InParanoid" id="A0A0Q3GVS6"/>
<feature type="signal peptide" evidence="2">
    <location>
        <begin position="1"/>
        <end position="22"/>
    </location>
</feature>
<accession>A0A0Q3GVS6</accession>
<protein>
    <recommendedName>
        <fullName evidence="6">Knottin scorpion toxin-like domain-containing protein</fullName>
    </recommendedName>
</protein>
<keyword evidence="2" id="KW-0732">Signal</keyword>
<keyword evidence="5" id="KW-1185">Reference proteome</keyword>
<evidence type="ECO:0000256" key="2">
    <source>
        <dbReference type="SAM" id="SignalP"/>
    </source>
</evidence>
<dbReference type="PROSITE" id="PS51257">
    <property type="entry name" value="PROKAR_LIPOPROTEIN"/>
    <property type="match status" value="1"/>
</dbReference>
<reference evidence="3 4" key="1">
    <citation type="journal article" date="2010" name="Nature">
        <title>Genome sequencing and analysis of the model grass Brachypodium distachyon.</title>
        <authorList>
            <consortium name="International Brachypodium Initiative"/>
        </authorList>
    </citation>
    <scope>NUCLEOTIDE SEQUENCE [LARGE SCALE GENOMIC DNA]</scope>
    <source>
        <strain evidence="3 4">Bd21</strain>
    </source>
</reference>
<dbReference type="OrthoDB" id="664060at2759"/>
<evidence type="ECO:0000313" key="3">
    <source>
        <dbReference type="EMBL" id="KQK15063.1"/>
    </source>
</evidence>
<sequence length="103" mass="10880">MARKITMVVVASILILVSLVSCDVVRGGCQDQSTNKYCNSPGDCAWLCHEAGHKAGQCEPQPDGSYGNCICVVCTDDRSPAPQPGKPAESQPLPKEQNFGSNA</sequence>
<reference evidence="4" key="3">
    <citation type="submission" date="2018-08" db="UniProtKB">
        <authorList>
            <consortium name="EnsemblPlants"/>
        </authorList>
    </citation>
    <scope>IDENTIFICATION</scope>
    <source>
        <strain evidence="4">cv. Bd21</strain>
    </source>
</reference>
<proteinExistence type="predicted"/>
<evidence type="ECO:0000313" key="4">
    <source>
        <dbReference type="EnsemblPlants" id="KQK15063"/>
    </source>
</evidence>
<gene>
    <name evidence="3" type="ORF">BRADI_1g20395v3</name>
</gene>
<dbReference type="FunCoup" id="A0A0Q3GVS6">
    <property type="interactions" value="219"/>
</dbReference>
<evidence type="ECO:0000313" key="5">
    <source>
        <dbReference type="Proteomes" id="UP000008810"/>
    </source>
</evidence>
<evidence type="ECO:0000256" key="1">
    <source>
        <dbReference type="SAM" id="MobiDB-lite"/>
    </source>
</evidence>
<organism evidence="3">
    <name type="scientific">Brachypodium distachyon</name>
    <name type="common">Purple false brome</name>
    <name type="synonym">Trachynia distachya</name>
    <dbReference type="NCBI Taxonomy" id="15368"/>
    <lineage>
        <taxon>Eukaryota</taxon>
        <taxon>Viridiplantae</taxon>
        <taxon>Streptophyta</taxon>
        <taxon>Embryophyta</taxon>
        <taxon>Tracheophyta</taxon>
        <taxon>Spermatophyta</taxon>
        <taxon>Magnoliopsida</taxon>
        <taxon>Liliopsida</taxon>
        <taxon>Poales</taxon>
        <taxon>Poaceae</taxon>
        <taxon>BOP clade</taxon>
        <taxon>Pooideae</taxon>
        <taxon>Stipodae</taxon>
        <taxon>Brachypodieae</taxon>
        <taxon>Brachypodium</taxon>
    </lineage>
</organism>
<evidence type="ECO:0008006" key="6">
    <source>
        <dbReference type="Google" id="ProtNLM"/>
    </source>
</evidence>